<feature type="compositionally biased region" description="Low complexity" evidence="8">
    <location>
        <begin position="78"/>
        <end position="88"/>
    </location>
</feature>
<keyword evidence="3 7" id="KW-0479">Metal-binding</keyword>
<dbReference type="InterPro" id="IPR008972">
    <property type="entry name" value="Cupredoxin"/>
</dbReference>
<dbReference type="PANTHER" id="PTHR34192:SF10">
    <property type="entry name" value="PLASTOCYANIN MAJOR ISOFORM, CHLOROPLASTIC-RELATED"/>
    <property type="match status" value="1"/>
</dbReference>
<dbReference type="PROSITE" id="PS51318">
    <property type="entry name" value="TAT"/>
    <property type="match status" value="1"/>
</dbReference>
<feature type="domain" description="Blue (type 1) copper" evidence="9">
    <location>
        <begin position="90"/>
        <end position="187"/>
    </location>
</feature>
<dbReference type="InterPro" id="IPR006311">
    <property type="entry name" value="TAT_signal"/>
</dbReference>
<dbReference type="GO" id="GO:0009055">
    <property type="term" value="F:electron transfer activity"/>
    <property type="evidence" value="ECO:0007669"/>
    <property type="project" value="InterPro"/>
</dbReference>
<feature type="binding site" evidence="7">
    <location>
        <position position="181"/>
    </location>
    <ligand>
        <name>Cu cation</name>
        <dbReference type="ChEBI" id="CHEBI:23378"/>
    </ligand>
</feature>
<evidence type="ECO:0000256" key="5">
    <source>
        <dbReference type="ARBA" id="ARBA00023008"/>
    </source>
</evidence>
<proteinExistence type="predicted"/>
<comment type="subcellular location">
    <subcellularLocation>
        <location evidence="1">Membrane</location>
    </subcellularLocation>
</comment>
<feature type="compositionally biased region" description="Gly residues" evidence="8">
    <location>
        <begin position="67"/>
        <end position="77"/>
    </location>
</feature>
<evidence type="ECO:0000256" key="4">
    <source>
        <dbReference type="ARBA" id="ARBA00022982"/>
    </source>
</evidence>
<evidence type="ECO:0000256" key="3">
    <source>
        <dbReference type="ARBA" id="ARBA00022723"/>
    </source>
</evidence>
<dbReference type="eggNOG" id="arCOG02918">
    <property type="taxonomic scope" value="Archaea"/>
</dbReference>
<name>M0N0R1_9EURY</name>
<dbReference type="Gene3D" id="2.60.40.420">
    <property type="entry name" value="Cupredoxins - blue copper proteins"/>
    <property type="match status" value="1"/>
</dbReference>
<feature type="region of interest" description="Disordered" evidence="8">
    <location>
        <begin position="21"/>
        <end position="98"/>
    </location>
</feature>
<evidence type="ECO:0000313" key="11">
    <source>
        <dbReference type="Proteomes" id="UP000011680"/>
    </source>
</evidence>
<dbReference type="EMBL" id="AOMF01000166">
    <property type="protein sequence ID" value="EMA51138.1"/>
    <property type="molecule type" value="Genomic_DNA"/>
</dbReference>
<evidence type="ECO:0000256" key="2">
    <source>
        <dbReference type="ARBA" id="ARBA00022448"/>
    </source>
</evidence>
<evidence type="ECO:0000256" key="8">
    <source>
        <dbReference type="SAM" id="MobiDB-lite"/>
    </source>
</evidence>
<keyword evidence="2" id="KW-0813">Transport</keyword>
<dbReference type="PANTHER" id="PTHR34192">
    <property type="entry name" value="PLASTOCYANIN MAJOR ISOFORM, CHLOROPLASTIC-RELATED"/>
    <property type="match status" value="1"/>
</dbReference>
<dbReference type="GO" id="GO:0016020">
    <property type="term" value="C:membrane"/>
    <property type="evidence" value="ECO:0007669"/>
    <property type="project" value="UniProtKB-SubCell"/>
</dbReference>
<feature type="compositionally biased region" description="Low complexity" evidence="8">
    <location>
        <begin position="53"/>
        <end position="66"/>
    </location>
</feature>
<keyword evidence="4" id="KW-0249">Electron transport</keyword>
<dbReference type="Pfam" id="PF00127">
    <property type="entry name" value="Copper-bind"/>
    <property type="match status" value="1"/>
</dbReference>
<evidence type="ECO:0000313" key="10">
    <source>
        <dbReference type="EMBL" id="EMA51138.1"/>
    </source>
</evidence>
<accession>M0N0R1</accession>
<dbReference type="InterPro" id="IPR028871">
    <property type="entry name" value="BlueCu_1_BS"/>
</dbReference>
<evidence type="ECO:0000256" key="1">
    <source>
        <dbReference type="ARBA" id="ARBA00004370"/>
    </source>
</evidence>
<dbReference type="InterPro" id="IPR000923">
    <property type="entry name" value="BlueCu_1"/>
</dbReference>
<dbReference type="PROSITE" id="PS00196">
    <property type="entry name" value="COPPER_BLUE"/>
    <property type="match status" value="1"/>
</dbReference>
<evidence type="ECO:0000256" key="7">
    <source>
        <dbReference type="PIRSR" id="PIRSR602387-1"/>
    </source>
</evidence>
<protein>
    <submittedName>
        <fullName evidence="10">Halocyanin hcpC</fullName>
    </submittedName>
</protein>
<comment type="cofactor">
    <cofactor evidence="7">
        <name>Cu(2+)</name>
        <dbReference type="ChEBI" id="CHEBI:29036"/>
    </cofactor>
    <text evidence="7">The crystal structure with reduced Cu(1+) has also been determined.</text>
</comment>
<evidence type="ECO:0000256" key="6">
    <source>
        <dbReference type="ARBA" id="ARBA00023136"/>
    </source>
</evidence>
<feature type="binding site" evidence="7">
    <location>
        <position position="173"/>
    </location>
    <ligand>
        <name>Cu cation</name>
        <dbReference type="ChEBI" id="CHEBI:23378"/>
    </ligand>
</feature>
<dbReference type="RefSeq" id="WP_007741881.1">
    <property type="nucleotide sequence ID" value="NZ_AOMF01000166.1"/>
</dbReference>
<dbReference type="GO" id="GO:0005507">
    <property type="term" value="F:copper ion binding"/>
    <property type="evidence" value="ECO:0007669"/>
    <property type="project" value="InterPro"/>
</dbReference>
<evidence type="ECO:0000259" key="9">
    <source>
        <dbReference type="Pfam" id="PF00127"/>
    </source>
</evidence>
<comment type="caution">
    <text evidence="10">The sequence shown here is derived from an EMBL/GenBank/DDBJ whole genome shotgun (WGS) entry which is preliminary data.</text>
</comment>
<keyword evidence="6" id="KW-0472">Membrane</keyword>
<gene>
    <name evidence="10" type="ORF">C451_15628</name>
</gene>
<dbReference type="SUPFAM" id="SSF49503">
    <property type="entry name" value="Cupredoxins"/>
    <property type="match status" value="1"/>
</dbReference>
<organism evidence="10 11">
    <name type="scientific">Halococcus thailandensis JCM 13552</name>
    <dbReference type="NCBI Taxonomy" id="1227457"/>
    <lineage>
        <taxon>Archaea</taxon>
        <taxon>Methanobacteriati</taxon>
        <taxon>Methanobacteriota</taxon>
        <taxon>Stenosarchaea group</taxon>
        <taxon>Halobacteria</taxon>
        <taxon>Halobacteriales</taxon>
        <taxon>Halococcaceae</taxon>
        <taxon>Halococcus</taxon>
    </lineage>
</organism>
<feature type="binding site" evidence="7">
    <location>
        <position position="121"/>
    </location>
    <ligand>
        <name>Cu cation</name>
        <dbReference type="ChEBI" id="CHEBI:23378"/>
    </ligand>
</feature>
<dbReference type="STRING" id="1227457.C451_15628"/>
<reference evidence="10 11" key="1">
    <citation type="journal article" date="2014" name="PLoS Genet.">
        <title>Phylogenetically driven sequencing of extremely halophilic archaea reveals strategies for static and dynamic osmo-response.</title>
        <authorList>
            <person name="Becker E.A."/>
            <person name="Seitzer P.M."/>
            <person name="Tritt A."/>
            <person name="Larsen D."/>
            <person name="Krusor M."/>
            <person name="Yao A.I."/>
            <person name="Wu D."/>
            <person name="Madern D."/>
            <person name="Eisen J.A."/>
            <person name="Darling A.E."/>
            <person name="Facciotti M.T."/>
        </authorList>
    </citation>
    <scope>NUCLEOTIDE SEQUENCE [LARGE SCALE GENOMIC DNA]</scope>
    <source>
        <strain evidence="10 11">JCM 13552</strain>
    </source>
</reference>
<dbReference type="PATRIC" id="fig|1227457.3.peg.3029"/>
<dbReference type="AlphaFoldDB" id="M0N0R1"/>
<sequence>MQRTNRRRFLAGIATTGTVLAAGCSSSGSAGDGGDDSNGTSGGSGGGNGSGGNATSESGGSTSGDATAGGNGTGGASGNSSAGGETTTVASGPDGRLVFEPEAVEVSVGDTVSWEFESAGHNVGAVPKDSEEVSLPDGAEPFASYDGDPYAVVEEGQTYEHTFETAGEYTYVCIPHVSSGMVGTVTVSE</sequence>
<feature type="binding site" evidence="7">
    <location>
        <position position="176"/>
    </location>
    <ligand>
        <name>Cu cation</name>
        <dbReference type="ChEBI" id="CHEBI:23378"/>
    </ligand>
</feature>
<dbReference type="InterPro" id="IPR002387">
    <property type="entry name" value="Plastocyanin"/>
</dbReference>
<dbReference type="Proteomes" id="UP000011680">
    <property type="component" value="Unassembled WGS sequence"/>
</dbReference>
<feature type="compositionally biased region" description="Gly residues" evidence="8">
    <location>
        <begin position="40"/>
        <end position="52"/>
    </location>
</feature>
<dbReference type="PROSITE" id="PS51257">
    <property type="entry name" value="PROKAR_LIPOPROTEIN"/>
    <property type="match status" value="1"/>
</dbReference>
<dbReference type="OrthoDB" id="186995at2157"/>
<keyword evidence="5 7" id="KW-0186">Copper</keyword>
<dbReference type="PRINTS" id="PR00157">
    <property type="entry name" value="PLASTOCYANIN"/>
</dbReference>
<keyword evidence="11" id="KW-1185">Reference proteome</keyword>